<protein>
    <submittedName>
        <fullName evidence="2">Derlin</fullName>
    </submittedName>
</protein>
<proteinExistence type="predicted"/>
<evidence type="ECO:0000313" key="1">
    <source>
        <dbReference type="Proteomes" id="UP000887576"/>
    </source>
</evidence>
<accession>A0AC34PUG4</accession>
<dbReference type="WBParaSite" id="JU765_v2.g10063.t1">
    <property type="protein sequence ID" value="JU765_v2.g10063.t1"/>
    <property type="gene ID" value="JU765_v2.g10063"/>
</dbReference>
<organism evidence="1 2">
    <name type="scientific">Panagrolaimus sp. JU765</name>
    <dbReference type="NCBI Taxonomy" id="591449"/>
    <lineage>
        <taxon>Eukaryota</taxon>
        <taxon>Metazoa</taxon>
        <taxon>Ecdysozoa</taxon>
        <taxon>Nematoda</taxon>
        <taxon>Chromadorea</taxon>
        <taxon>Rhabditida</taxon>
        <taxon>Tylenchina</taxon>
        <taxon>Panagrolaimomorpha</taxon>
        <taxon>Panagrolaimoidea</taxon>
        <taxon>Panagrolaimidae</taxon>
        <taxon>Panagrolaimus</taxon>
    </lineage>
</organism>
<reference evidence="2" key="1">
    <citation type="submission" date="2022-11" db="UniProtKB">
        <authorList>
            <consortium name="WormBaseParasite"/>
        </authorList>
    </citation>
    <scope>IDENTIFICATION</scope>
</reference>
<evidence type="ECO:0000313" key="2">
    <source>
        <dbReference type="WBParaSite" id="JU765_v2.g10063.t1"/>
    </source>
</evidence>
<name>A0AC34PUG4_9BILA</name>
<sequence>MQPLIRAYMEMPPVTRFYITSCVVLTLLCEFKILSPFQLYYHWELVYVKFQIWRLFTSFCYFGSLGFNFLFSIIFAYRHCHMLEEGSFNGRTADFVYMFIFNAVILVIFATVVGLAFLGQAFTLMLVYLWSRRNPFVRMNVFEILSFNAPYLPWVCLFFSLLLGNNALYDLIGIICGHMYYFAEDVFPNLPYGYRILETPAFLKRIFDPPAIPYVEIPDRPGGYNWGANDPERDRAFREAHREQQEIAEDTD</sequence>
<dbReference type="Proteomes" id="UP000887576">
    <property type="component" value="Unplaced"/>
</dbReference>